<accession>A0ABR2V1H8</accession>
<evidence type="ECO:0000313" key="2">
    <source>
        <dbReference type="Proteomes" id="UP001408356"/>
    </source>
</evidence>
<evidence type="ECO:0000313" key="1">
    <source>
        <dbReference type="EMBL" id="KAK9420330.1"/>
    </source>
</evidence>
<keyword evidence="2" id="KW-1185">Reference proteome</keyword>
<gene>
    <name evidence="1" type="ORF">SUNI508_06599</name>
</gene>
<reference evidence="1 2" key="1">
    <citation type="journal article" date="2024" name="J. Plant Pathol.">
        <title>Sequence and assembly of the genome of Seiridium unicorne, isolate CBS 538.82, causal agent of cypress canker disease.</title>
        <authorList>
            <person name="Scali E."/>
            <person name="Rocca G.D."/>
            <person name="Danti R."/>
            <person name="Garbelotto M."/>
            <person name="Barberini S."/>
            <person name="Baroncelli R."/>
            <person name="Emiliani G."/>
        </authorList>
    </citation>
    <scope>NUCLEOTIDE SEQUENCE [LARGE SCALE GENOMIC DNA]</scope>
    <source>
        <strain evidence="1 2">BM-138-508</strain>
    </source>
</reference>
<protein>
    <submittedName>
        <fullName evidence="1">Uncharacterized protein</fullName>
    </submittedName>
</protein>
<dbReference type="Proteomes" id="UP001408356">
    <property type="component" value="Unassembled WGS sequence"/>
</dbReference>
<dbReference type="EMBL" id="JARVKF010000246">
    <property type="protein sequence ID" value="KAK9420330.1"/>
    <property type="molecule type" value="Genomic_DNA"/>
</dbReference>
<proteinExistence type="predicted"/>
<name>A0ABR2V1H8_9PEZI</name>
<organism evidence="1 2">
    <name type="scientific">Seiridium unicorne</name>
    <dbReference type="NCBI Taxonomy" id="138068"/>
    <lineage>
        <taxon>Eukaryota</taxon>
        <taxon>Fungi</taxon>
        <taxon>Dikarya</taxon>
        <taxon>Ascomycota</taxon>
        <taxon>Pezizomycotina</taxon>
        <taxon>Sordariomycetes</taxon>
        <taxon>Xylariomycetidae</taxon>
        <taxon>Amphisphaeriales</taxon>
        <taxon>Sporocadaceae</taxon>
        <taxon>Seiridium</taxon>
    </lineage>
</organism>
<sequence>MRGRPGDTGAPLPTGLLKLPEGLVLLQDLNCKWRRATDWELLKSASRLLKHPRMRMGDPCHPHVTAQSSQPHSTAHLAALQPLSLEFQHCWTCSLLLIAPYYGPDDLRPSWQTWCGVQLLASLADPSTNSNGLGGGANVYKGGPLIWDLGGWRMAPKAVPWLKLLALQHGSPCMYLLGACFQA</sequence>
<comment type="caution">
    <text evidence="1">The sequence shown here is derived from an EMBL/GenBank/DDBJ whole genome shotgun (WGS) entry which is preliminary data.</text>
</comment>